<dbReference type="EMBL" id="BSYJ01000005">
    <property type="protein sequence ID" value="GMG88092.1"/>
    <property type="molecule type" value="Genomic_DNA"/>
</dbReference>
<keyword evidence="5 8" id="KW-1133">Transmembrane helix</keyword>
<dbReference type="RefSeq" id="WP_285764706.1">
    <property type="nucleotide sequence ID" value="NZ_BSYJ01000005.1"/>
</dbReference>
<evidence type="ECO:0000256" key="6">
    <source>
        <dbReference type="ARBA" id="ARBA00023136"/>
    </source>
</evidence>
<evidence type="ECO:0000256" key="8">
    <source>
        <dbReference type="SAM" id="Phobius"/>
    </source>
</evidence>
<organism evidence="9 10">
    <name type="scientific">Biformimicrobium ophioploci</name>
    <dbReference type="NCBI Taxonomy" id="3036711"/>
    <lineage>
        <taxon>Bacteria</taxon>
        <taxon>Pseudomonadati</taxon>
        <taxon>Pseudomonadota</taxon>
        <taxon>Gammaproteobacteria</taxon>
        <taxon>Cellvibrionales</taxon>
        <taxon>Microbulbiferaceae</taxon>
        <taxon>Biformimicrobium</taxon>
    </lineage>
</organism>
<reference evidence="9 10" key="1">
    <citation type="submission" date="2023-04" db="EMBL/GenBank/DDBJ databases">
        <title>Marinobulbifer ophiurae gen. nov., sp. Nov., isolate from tissue of brittle star Ophioplocus japonicus.</title>
        <authorList>
            <person name="Kawano K."/>
            <person name="Sawayama S."/>
            <person name="Nakagawa S."/>
        </authorList>
    </citation>
    <scope>NUCLEOTIDE SEQUENCE [LARGE SCALE GENOMIC DNA]</scope>
    <source>
        <strain evidence="9 10">NKW57</strain>
    </source>
</reference>
<comment type="similarity">
    <text evidence="2 7">Belongs to the ExbD/TolR family.</text>
</comment>
<dbReference type="Proteomes" id="UP001224392">
    <property type="component" value="Unassembled WGS sequence"/>
</dbReference>
<evidence type="ECO:0000256" key="4">
    <source>
        <dbReference type="ARBA" id="ARBA00022692"/>
    </source>
</evidence>
<evidence type="ECO:0000256" key="3">
    <source>
        <dbReference type="ARBA" id="ARBA00022475"/>
    </source>
</evidence>
<sequence>MNTELRAKRAQRRARRGGNSKLNLVSLMDIFTILVFFLLFNSSDVEILQTDKSIKLPDSVATEKPDVTVVVRVSADHLFVGDRAIAEISKLPQDADEIEPLSAELKYLASRAGKPSATVQEKGRSITIMGDKELPYALLKQIMNTCANADYRDIAFAVSQTKAQVIEGESPVTELEAG</sequence>
<dbReference type="InterPro" id="IPR003400">
    <property type="entry name" value="ExbD"/>
</dbReference>
<keyword evidence="4 7" id="KW-0812">Transmembrane</keyword>
<name>A0ABQ6M1C6_9GAMM</name>
<evidence type="ECO:0000256" key="5">
    <source>
        <dbReference type="ARBA" id="ARBA00022989"/>
    </source>
</evidence>
<feature type="transmembrane region" description="Helical" evidence="8">
    <location>
        <begin position="21"/>
        <end position="40"/>
    </location>
</feature>
<keyword evidence="6 8" id="KW-0472">Membrane</keyword>
<keyword evidence="10" id="KW-1185">Reference proteome</keyword>
<protein>
    <recommendedName>
        <fullName evidence="11">Biopolymer transporter ExbD</fullName>
    </recommendedName>
</protein>
<proteinExistence type="inferred from homology"/>
<keyword evidence="7" id="KW-0813">Transport</keyword>
<comment type="subcellular location">
    <subcellularLocation>
        <location evidence="1">Cell membrane</location>
        <topology evidence="1">Single-pass membrane protein</topology>
    </subcellularLocation>
    <subcellularLocation>
        <location evidence="7">Cell membrane</location>
        <topology evidence="7">Single-pass type II membrane protein</topology>
    </subcellularLocation>
</comment>
<evidence type="ECO:0008006" key="11">
    <source>
        <dbReference type="Google" id="ProtNLM"/>
    </source>
</evidence>
<evidence type="ECO:0000313" key="10">
    <source>
        <dbReference type="Proteomes" id="UP001224392"/>
    </source>
</evidence>
<dbReference type="Pfam" id="PF02472">
    <property type="entry name" value="ExbD"/>
    <property type="match status" value="1"/>
</dbReference>
<evidence type="ECO:0000256" key="2">
    <source>
        <dbReference type="ARBA" id="ARBA00005811"/>
    </source>
</evidence>
<evidence type="ECO:0000313" key="9">
    <source>
        <dbReference type="EMBL" id="GMG88092.1"/>
    </source>
</evidence>
<keyword evidence="3" id="KW-1003">Cell membrane</keyword>
<keyword evidence="7" id="KW-0653">Protein transport</keyword>
<evidence type="ECO:0000256" key="1">
    <source>
        <dbReference type="ARBA" id="ARBA00004162"/>
    </source>
</evidence>
<evidence type="ECO:0000256" key="7">
    <source>
        <dbReference type="RuleBase" id="RU003879"/>
    </source>
</evidence>
<comment type="caution">
    <text evidence="9">The sequence shown here is derived from an EMBL/GenBank/DDBJ whole genome shotgun (WGS) entry which is preliminary data.</text>
</comment>
<accession>A0ABQ6M1C6</accession>
<gene>
    <name evidence="9" type="ORF">MNKW57_24130</name>
</gene>